<evidence type="ECO:0000313" key="1">
    <source>
        <dbReference type="EMBL" id="EMI21387.1"/>
    </source>
</evidence>
<dbReference type="Proteomes" id="UP000011991">
    <property type="component" value="Unassembled WGS sequence"/>
</dbReference>
<sequence>MPIEVSRQLQEDFGKKAIASVAFPTADARGQAWYGFNFRLKDCRLLSFDCIRRWCDIVSAAADDRKNLVIVRQTWLDLGKSKQASRLMPTGPDDEFSCSRRFTIKPIGNPKNYFTIELDVNDYRKPPFVLALQTPFRSVCGLDSIRFAFWNSVRKKLSCLGTLEVIGNQDKFDGCHLPDSEDWTFRLFPSESEMDRITVTQQSASSATETLSQIYDLIESLSAEFEFASENVSFYRTPSEFERDSSRMYESFRSCDFGFCGFYREDFSEDEIRNSLPSEGYWRLPLLEVKLRGNPHDVGISFIKTADEQFLEFDAPSKKLLDRVLKEIPWRDQLEFWTGEADERWGLLALTQSLESPASSNCE</sequence>
<gene>
    <name evidence="1" type="ORF">RMSM_01681</name>
</gene>
<dbReference type="RefSeq" id="WP_008693841.1">
    <property type="nucleotide sequence ID" value="NZ_ANOG01000250.1"/>
</dbReference>
<dbReference type="EMBL" id="ANOG01000250">
    <property type="protein sequence ID" value="EMI21387.1"/>
    <property type="molecule type" value="Genomic_DNA"/>
</dbReference>
<accession>M5S160</accession>
<keyword evidence="2" id="KW-1185">Reference proteome</keyword>
<protein>
    <submittedName>
        <fullName evidence="1">Uncharacterized protein</fullName>
    </submittedName>
</protein>
<dbReference type="AlphaFoldDB" id="M5S160"/>
<comment type="caution">
    <text evidence="1">The sequence shown here is derived from an EMBL/GenBank/DDBJ whole genome shotgun (WGS) entry which is preliminary data.</text>
</comment>
<dbReference type="PATRIC" id="fig|1265738.3.peg.1671"/>
<evidence type="ECO:0000313" key="2">
    <source>
        <dbReference type="Proteomes" id="UP000011991"/>
    </source>
</evidence>
<organism evidence="1 2">
    <name type="scientific">Rhodopirellula maiorica SM1</name>
    <dbReference type="NCBI Taxonomy" id="1265738"/>
    <lineage>
        <taxon>Bacteria</taxon>
        <taxon>Pseudomonadati</taxon>
        <taxon>Planctomycetota</taxon>
        <taxon>Planctomycetia</taxon>
        <taxon>Pirellulales</taxon>
        <taxon>Pirellulaceae</taxon>
        <taxon>Novipirellula</taxon>
    </lineage>
</organism>
<reference evidence="1 2" key="1">
    <citation type="journal article" date="2013" name="Mar. Genomics">
        <title>Expression of sulfatases in Rhodopirellula baltica and the diversity of sulfatases in the genus Rhodopirellula.</title>
        <authorList>
            <person name="Wegner C.E."/>
            <person name="Richter-Heitmann T."/>
            <person name="Klindworth A."/>
            <person name="Klockow C."/>
            <person name="Richter M."/>
            <person name="Achstetter T."/>
            <person name="Glockner F.O."/>
            <person name="Harder J."/>
        </authorList>
    </citation>
    <scope>NUCLEOTIDE SEQUENCE [LARGE SCALE GENOMIC DNA]</scope>
    <source>
        <strain evidence="1 2">SM1</strain>
    </source>
</reference>
<name>M5S160_9BACT</name>
<proteinExistence type="predicted"/>